<evidence type="ECO:0000259" key="2">
    <source>
        <dbReference type="Pfam" id="PF12804"/>
    </source>
</evidence>
<dbReference type="PANTHER" id="PTHR43777:SF1">
    <property type="entry name" value="MOLYBDENUM COFACTOR CYTIDYLYLTRANSFERASE"/>
    <property type="match status" value="1"/>
</dbReference>
<keyword evidence="4" id="KW-1185">Reference proteome</keyword>
<reference evidence="3 4" key="1">
    <citation type="submission" date="2022-01" db="EMBL/GenBank/DDBJ databases">
        <title>Whole genome-based taxonomy of the Shewanellaceae.</title>
        <authorList>
            <person name="Martin-Rodriguez A.J."/>
        </authorList>
    </citation>
    <scope>NUCLEOTIDE SEQUENCE [LARGE SCALE GENOMIC DNA]</scope>
    <source>
        <strain evidence="3 4">DSM 24955</strain>
    </source>
</reference>
<dbReference type="PANTHER" id="PTHR43777">
    <property type="entry name" value="MOLYBDENUM COFACTOR CYTIDYLYLTRANSFERASE"/>
    <property type="match status" value="1"/>
</dbReference>
<dbReference type="InterPro" id="IPR029044">
    <property type="entry name" value="Nucleotide-diphossugar_trans"/>
</dbReference>
<feature type="domain" description="MobA-like NTP transferase" evidence="2">
    <location>
        <begin position="13"/>
        <end position="186"/>
    </location>
</feature>
<evidence type="ECO:0000313" key="3">
    <source>
        <dbReference type="EMBL" id="MCL1047570.1"/>
    </source>
</evidence>
<keyword evidence="1" id="KW-0460">Magnesium</keyword>
<evidence type="ECO:0000256" key="1">
    <source>
        <dbReference type="ARBA" id="ARBA00022842"/>
    </source>
</evidence>
<dbReference type="EMBL" id="JAKIKU010000016">
    <property type="protein sequence ID" value="MCL1047570.1"/>
    <property type="molecule type" value="Genomic_DNA"/>
</dbReference>
<evidence type="ECO:0000313" key="4">
    <source>
        <dbReference type="Proteomes" id="UP001202134"/>
    </source>
</evidence>
<dbReference type="Proteomes" id="UP001202134">
    <property type="component" value="Unassembled WGS sequence"/>
</dbReference>
<proteinExistence type="predicted"/>
<dbReference type="SUPFAM" id="SSF53448">
    <property type="entry name" value="Nucleotide-diphospho-sugar transferases"/>
    <property type="match status" value="1"/>
</dbReference>
<sequence length="218" mass="23415">MTFLSKPPKVVSVMLAAGQSTRFDGAKLAAIVSGPEVNDPDPQANPHSLLTHSLLELTQAAEQIDIGKPCVILGGHIDVLSPLVPMNTPILINKDWQSGIASSVAMAAKYAQAEKADALLLSLADQVAVSQLHYLSLYRVFCLFGQTTAAYYQQNPGVPAIFVAEDFDALQQLEGDAGAKKLLKQHLTNQTLAVLPLEQAAIDIDTQADLSWWLANKE</sequence>
<dbReference type="RefSeq" id="WP_229371319.1">
    <property type="nucleotide sequence ID" value="NZ_JAKIKU010000016.1"/>
</dbReference>
<gene>
    <name evidence="3" type="ORF">L2737_19905</name>
</gene>
<name>A0ABT0KW08_9GAMM</name>
<dbReference type="CDD" id="cd04182">
    <property type="entry name" value="GT_2_like_f"/>
    <property type="match status" value="1"/>
</dbReference>
<dbReference type="Pfam" id="PF12804">
    <property type="entry name" value="NTP_transf_3"/>
    <property type="match status" value="1"/>
</dbReference>
<dbReference type="Gene3D" id="3.90.550.10">
    <property type="entry name" value="Spore Coat Polysaccharide Biosynthesis Protein SpsA, Chain A"/>
    <property type="match status" value="1"/>
</dbReference>
<dbReference type="InterPro" id="IPR025877">
    <property type="entry name" value="MobA-like_NTP_Trfase"/>
</dbReference>
<protein>
    <submittedName>
        <fullName evidence="3">Nucleotidyltransferase family protein</fullName>
    </submittedName>
</protein>
<comment type="caution">
    <text evidence="3">The sequence shown here is derived from an EMBL/GenBank/DDBJ whole genome shotgun (WGS) entry which is preliminary data.</text>
</comment>
<accession>A0ABT0KW08</accession>
<organism evidence="3 4">
    <name type="scientific">Shewanella electrodiphila</name>
    <dbReference type="NCBI Taxonomy" id="934143"/>
    <lineage>
        <taxon>Bacteria</taxon>
        <taxon>Pseudomonadati</taxon>
        <taxon>Pseudomonadota</taxon>
        <taxon>Gammaproteobacteria</taxon>
        <taxon>Alteromonadales</taxon>
        <taxon>Shewanellaceae</taxon>
        <taxon>Shewanella</taxon>
    </lineage>
</organism>